<dbReference type="GO" id="GO:0004467">
    <property type="term" value="F:long-chain fatty acid-CoA ligase activity"/>
    <property type="evidence" value="ECO:0007669"/>
    <property type="project" value="UniProtKB-EC"/>
</dbReference>
<dbReference type="Gene3D" id="3.40.50.12780">
    <property type="entry name" value="N-terminal domain of ligase-like"/>
    <property type="match status" value="1"/>
</dbReference>
<evidence type="ECO:0000256" key="1">
    <source>
        <dbReference type="ARBA" id="ARBA00022598"/>
    </source>
</evidence>
<organism evidence="5 6">
    <name type="scientific">Schistosoma mekongi</name>
    <name type="common">Parasitic worm</name>
    <dbReference type="NCBI Taxonomy" id="38744"/>
    <lineage>
        <taxon>Eukaryota</taxon>
        <taxon>Metazoa</taxon>
        <taxon>Spiralia</taxon>
        <taxon>Lophotrochozoa</taxon>
        <taxon>Platyhelminthes</taxon>
        <taxon>Trematoda</taxon>
        <taxon>Digenea</taxon>
        <taxon>Strigeidida</taxon>
        <taxon>Schistosomatoidea</taxon>
        <taxon>Schistosomatidae</taxon>
        <taxon>Schistosoma</taxon>
    </lineage>
</organism>
<dbReference type="AlphaFoldDB" id="A0AAE1ZIL9"/>
<dbReference type="EC" id="6.2.1.3" evidence="3"/>
<keyword evidence="2" id="KW-0443">Lipid metabolism</keyword>
<dbReference type="GO" id="GO:0016020">
    <property type="term" value="C:membrane"/>
    <property type="evidence" value="ECO:0007669"/>
    <property type="project" value="TreeGrafter"/>
</dbReference>
<dbReference type="EMBL" id="JALJAT010000001">
    <property type="protein sequence ID" value="KAK4474800.1"/>
    <property type="molecule type" value="Genomic_DNA"/>
</dbReference>
<dbReference type="InterPro" id="IPR042099">
    <property type="entry name" value="ANL_N_sf"/>
</dbReference>
<name>A0AAE1ZIL9_SCHME</name>
<gene>
    <name evidence="5" type="ORF">MN116_001918</name>
</gene>
<keyword evidence="2" id="KW-0276">Fatty acid metabolism</keyword>
<keyword evidence="1" id="KW-0436">Ligase</keyword>
<evidence type="ECO:0000313" key="6">
    <source>
        <dbReference type="Proteomes" id="UP001292079"/>
    </source>
</evidence>
<dbReference type="PANTHER" id="PTHR43272:SF107">
    <property type="entry name" value="LONG-CHAIN-FATTY-ACID--COA LIGASE 5"/>
    <property type="match status" value="1"/>
</dbReference>
<reference evidence="5" key="2">
    <citation type="journal article" date="2023" name="Infect Dis Poverty">
        <title>Chromosome-scale genome of the human blood fluke Schistosoma mekongi and its implications for public health.</title>
        <authorList>
            <person name="Zhou M."/>
            <person name="Xu L."/>
            <person name="Xu D."/>
            <person name="Chen W."/>
            <person name="Khan J."/>
            <person name="Hu Y."/>
            <person name="Huang H."/>
            <person name="Wei H."/>
            <person name="Zhang Y."/>
            <person name="Chusongsang P."/>
            <person name="Tanasarnprasert K."/>
            <person name="Hu X."/>
            <person name="Limpanont Y."/>
            <person name="Lv Z."/>
        </authorList>
    </citation>
    <scope>NUCLEOTIDE SEQUENCE</scope>
    <source>
        <strain evidence="5">LV_2022a</strain>
    </source>
</reference>
<evidence type="ECO:0000313" key="5">
    <source>
        <dbReference type="EMBL" id="KAK4474800.1"/>
    </source>
</evidence>
<feature type="domain" description="AMP-dependent synthetase/ligase" evidence="4">
    <location>
        <begin position="171"/>
        <end position="574"/>
    </location>
</feature>
<reference evidence="5" key="1">
    <citation type="submission" date="2022-04" db="EMBL/GenBank/DDBJ databases">
        <authorList>
            <person name="Xu L."/>
            <person name="Lv Z."/>
        </authorList>
    </citation>
    <scope>NUCLEOTIDE SEQUENCE</scope>
    <source>
        <strain evidence="5">LV_2022a</strain>
    </source>
</reference>
<dbReference type="SUPFAM" id="SSF56801">
    <property type="entry name" value="Acetyl-CoA synthetase-like"/>
    <property type="match status" value="1"/>
</dbReference>
<evidence type="ECO:0000259" key="4">
    <source>
        <dbReference type="Pfam" id="PF00501"/>
    </source>
</evidence>
<dbReference type="Proteomes" id="UP001292079">
    <property type="component" value="Unassembled WGS sequence"/>
</dbReference>
<evidence type="ECO:0000256" key="3">
    <source>
        <dbReference type="ARBA" id="ARBA00026121"/>
    </source>
</evidence>
<keyword evidence="6" id="KW-1185">Reference proteome</keyword>
<proteinExistence type="predicted"/>
<dbReference type="InterPro" id="IPR000873">
    <property type="entry name" value="AMP-dep_synth/lig_dom"/>
</dbReference>
<accession>A0AAE1ZIL9</accession>
<dbReference type="GO" id="GO:0005783">
    <property type="term" value="C:endoplasmic reticulum"/>
    <property type="evidence" value="ECO:0007669"/>
    <property type="project" value="TreeGrafter"/>
</dbReference>
<dbReference type="Pfam" id="PF00501">
    <property type="entry name" value="AMP-binding"/>
    <property type="match status" value="1"/>
</dbReference>
<evidence type="ECO:0000256" key="2">
    <source>
        <dbReference type="ARBA" id="ARBA00022832"/>
    </source>
</evidence>
<sequence>MYCTCRITPAYYQSIVKKTRSFVSQLLINLLLKQYFATIMQIFRYRLYTWILPYNIKTNLKFVRCCFTFRILGIDLARDNETRCPRLEVKLYVMASYCQSHLSWGKIIIKPVQFTDCQSVVIDEKTGLRASVRKLSVTDIEKLKSPFDVFKRGLEKSKDKFCFGIRQSFTSPIQWTTYGEVYEKIQLLGSGLTVLMEGNSVKKFVGIYGRNSPEWVITQFANAAYSLVTIPLYSTFGDEAIVHVCNETELKIIACDTVSQACHLFKITSQKLEAFIIMKPDNTFESVKKELSDKVHMFTFEEILEKGRCHRLPVKVPDDNDLFMILYTSGTLGLPKGAMITNKAYLNSMLLTISLTEENHFETENLSHVSFLPLSHVMEQLTISMSLFSGGRIGFLTTDIHSLFNDLRDFKPSFFCSVPRLLVRLYTNFTKKIRSKPLTWRMCQYAMNKRIEEQKHGIYRRSGIIDYLFFREFRELLGGRVEAIISGSSPIERDVLFFIRAVLGCPVIEAYGSTETLGLVTTTMFEDIDAGHVGAIVPGVQVKLIDVPEMNLFVSKDKMGEICIRSKSNMIGYYKNEEKTREVIDSEGFVHSGDIGVWTKNGALKIVDRTKNLFKLSQGEYVAPEKVEQAYLFCNLIQQIYVEGHPLRSYAVAVVKPNFTELRKQAADIISELDRTSLISIGNKCETKENERLLEEITNAELCARKEIRKFILERMNKIAREKGLKGFELAHSIYLTPESFTVNNGLLTPTMKLARTNLRKHFSNTIKNLYEEEELLKSF</sequence>
<dbReference type="PANTHER" id="PTHR43272">
    <property type="entry name" value="LONG-CHAIN-FATTY-ACID--COA LIGASE"/>
    <property type="match status" value="1"/>
</dbReference>
<comment type="caution">
    <text evidence="5">The sequence shown here is derived from an EMBL/GenBank/DDBJ whole genome shotgun (WGS) entry which is preliminary data.</text>
</comment>
<protein>
    <recommendedName>
        <fullName evidence="3">long-chain-fatty-acid--CoA ligase</fullName>
        <ecNumber evidence="3">6.2.1.3</ecNumber>
    </recommendedName>
</protein>